<proteinExistence type="predicted"/>
<dbReference type="InterPro" id="IPR043472">
    <property type="entry name" value="Macro_dom-like"/>
</dbReference>
<accession>A0AA88GP32</accession>
<name>A0AA88GP32_NAELO</name>
<feature type="domain" description="Macro" evidence="6">
    <location>
        <begin position="193"/>
        <end position="383"/>
    </location>
</feature>
<comment type="caution">
    <text evidence="7">The sequence shown here is derived from an EMBL/GenBank/DDBJ whole genome shotgun (WGS) entry which is preliminary data.</text>
</comment>
<reference evidence="7 8" key="1">
    <citation type="journal article" date="2018" name="BMC Genomics">
        <title>The genome of Naegleria lovaniensis, the basis for a comparative approach to unravel pathogenicity factors of the human pathogenic amoeba N. fowleri.</title>
        <authorList>
            <person name="Liechti N."/>
            <person name="Schurch N."/>
            <person name="Bruggmann R."/>
            <person name="Wittwer M."/>
        </authorList>
    </citation>
    <scope>NUCLEOTIDE SEQUENCE [LARGE SCALE GENOMIC DNA]</scope>
    <source>
        <strain evidence="7 8">ATCC 30569</strain>
    </source>
</reference>
<evidence type="ECO:0000256" key="4">
    <source>
        <dbReference type="ARBA" id="ARBA00023027"/>
    </source>
</evidence>
<dbReference type="GO" id="GO:0003714">
    <property type="term" value="F:transcription corepressor activity"/>
    <property type="evidence" value="ECO:0007669"/>
    <property type="project" value="TreeGrafter"/>
</dbReference>
<dbReference type="InterPro" id="IPR052056">
    <property type="entry name" value="Mono-ARTD/PARP"/>
</dbReference>
<dbReference type="Pfam" id="PF01661">
    <property type="entry name" value="Macro"/>
    <property type="match status" value="1"/>
</dbReference>
<dbReference type="SUPFAM" id="SSF52949">
    <property type="entry name" value="Macro domain-like"/>
    <property type="match status" value="1"/>
</dbReference>
<keyword evidence="2" id="KW-0328">Glycosyltransferase</keyword>
<dbReference type="GeneID" id="68098908"/>
<organism evidence="7 8">
    <name type="scientific">Naegleria lovaniensis</name>
    <name type="common">Amoeba</name>
    <dbReference type="NCBI Taxonomy" id="51637"/>
    <lineage>
        <taxon>Eukaryota</taxon>
        <taxon>Discoba</taxon>
        <taxon>Heterolobosea</taxon>
        <taxon>Tetramitia</taxon>
        <taxon>Eutetramitia</taxon>
        <taxon>Vahlkampfiidae</taxon>
        <taxon>Naegleria</taxon>
    </lineage>
</organism>
<comment type="subcellular location">
    <subcellularLocation>
        <location evidence="1">Nucleus</location>
    </subcellularLocation>
</comment>
<evidence type="ECO:0000256" key="1">
    <source>
        <dbReference type="ARBA" id="ARBA00004123"/>
    </source>
</evidence>
<dbReference type="GO" id="GO:0005634">
    <property type="term" value="C:nucleus"/>
    <property type="evidence" value="ECO:0007669"/>
    <property type="project" value="UniProtKB-SubCell"/>
</dbReference>
<dbReference type="Proteomes" id="UP000816034">
    <property type="component" value="Unassembled WGS sequence"/>
</dbReference>
<keyword evidence="5" id="KW-0539">Nucleus</keyword>
<dbReference type="GO" id="GO:0016757">
    <property type="term" value="F:glycosyltransferase activity"/>
    <property type="evidence" value="ECO:0007669"/>
    <property type="project" value="UniProtKB-KW"/>
</dbReference>
<evidence type="ECO:0000313" key="8">
    <source>
        <dbReference type="Proteomes" id="UP000816034"/>
    </source>
</evidence>
<keyword evidence="3" id="KW-0808">Transferase</keyword>
<dbReference type="AlphaFoldDB" id="A0AA88GP32"/>
<sequence length="392" mass="43959">MLSQQHRGSLLKFSSSLSGRVMNEVQHRQPLVHGNVFFVNSIKQQLALFHRINHNNGTTMNHIKGALNEPNHMIQKHVSKSSSGFHIVSRNFHYSLWTRKEQDSKFTLTDYSDNDPDLQKPTFSGKVSKNYVPFHARPGGIPPELRAVRKQKEENPTRGMAKTVGLSVLAVFILYFIASNQFTQTTMKEDVLRKTAVVFRRRIMELQVTRGAIEKQQVDAIIIPNDDTLSNSHGVAERVATVAGRNYNAECAANLQKNQGSLKPEQVIATSTGGVDASLTCKNVIHVVPPTWSGGKKNEDLQLERTIFAALAKADELEAKIVSMHMLNSSNFPKRRAAEITIDAVLKYAYERDVGQNTPSSLQVVKFVNDDEEFNQQLLAVWDKKKTKGQLV</sequence>
<evidence type="ECO:0000256" key="3">
    <source>
        <dbReference type="ARBA" id="ARBA00022679"/>
    </source>
</evidence>
<dbReference type="InterPro" id="IPR002589">
    <property type="entry name" value="Macro_dom"/>
</dbReference>
<evidence type="ECO:0000259" key="6">
    <source>
        <dbReference type="PROSITE" id="PS51154"/>
    </source>
</evidence>
<keyword evidence="4" id="KW-0520">NAD</keyword>
<dbReference type="PANTHER" id="PTHR14453">
    <property type="entry name" value="PARP/ZINC FINGER CCCH TYPE DOMAIN CONTAINING PROTEIN"/>
    <property type="match status" value="1"/>
</dbReference>
<dbReference type="Gene3D" id="3.40.220.10">
    <property type="entry name" value="Leucine Aminopeptidase, subunit E, domain 1"/>
    <property type="match status" value="1"/>
</dbReference>
<dbReference type="EMBL" id="PYSW02000027">
    <property type="protein sequence ID" value="KAG2381465.1"/>
    <property type="molecule type" value="Genomic_DNA"/>
</dbReference>
<evidence type="ECO:0000256" key="2">
    <source>
        <dbReference type="ARBA" id="ARBA00022676"/>
    </source>
</evidence>
<gene>
    <name evidence="7" type="ORF">C9374_006454</name>
</gene>
<protein>
    <recommendedName>
        <fullName evidence="6">Macro domain-containing protein</fullName>
    </recommendedName>
</protein>
<dbReference type="RefSeq" id="XP_044547145.1">
    <property type="nucleotide sequence ID" value="XM_044696316.1"/>
</dbReference>
<evidence type="ECO:0000256" key="5">
    <source>
        <dbReference type="ARBA" id="ARBA00023242"/>
    </source>
</evidence>
<dbReference type="PANTHER" id="PTHR14453:SF67">
    <property type="entry name" value="POLY [ADP-RIBOSE] POLYMERASE"/>
    <property type="match status" value="1"/>
</dbReference>
<dbReference type="GO" id="GO:0010629">
    <property type="term" value="P:negative regulation of gene expression"/>
    <property type="evidence" value="ECO:0007669"/>
    <property type="project" value="TreeGrafter"/>
</dbReference>
<evidence type="ECO:0000313" key="7">
    <source>
        <dbReference type="EMBL" id="KAG2381465.1"/>
    </source>
</evidence>
<dbReference type="PROSITE" id="PS51154">
    <property type="entry name" value="MACRO"/>
    <property type="match status" value="1"/>
</dbReference>
<keyword evidence="8" id="KW-1185">Reference proteome</keyword>
<dbReference type="GO" id="GO:0005737">
    <property type="term" value="C:cytoplasm"/>
    <property type="evidence" value="ECO:0007669"/>
    <property type="project" value="TreeGrafter"/>
</dbReference>